<keyword evidence="6" id="KW-0472">Membrane</keyword>
<dbReference type="SUPFAM" id="SSF111369">
    <property type="entry name" value="HlyD-like secretion proteins"/>
    <property type="match status" value="1"/>
</dbReference>
<evidence type="ECO:0000256" key="3">
    <source>
        <dbReference type="ARBA" id="ARBA00023054"/>
    </source>
</evidence>
<dbReference type="RefSeq" id="WP_110266243.1">
    <property type="nucleotide sequence ID" value="NZ_CAWNXA010000010.1"/>
</dbReference>
<dbReference type="InterPro" id="IPR058792">
    <property type="entry name" value="Beta-barrel_RND_2"/>
</dbReference>
<dbReference type="Gene3D" id="2.40.420.20">
    <property type="match status" value="1"/>
</dbReference>
<organism evidence="9 10">
    <name type="scientific">Sinimarinibacterium flocculans</name>
    <dbReference type="NCBI Taxonomy" id="985250"/>
    <lineage>
        <taxon>Bacteria</taxon>
        <taxon>Pseudomonadati</taxon>
        <taxon>Pseudomonadota</taxon>
        <taxon>Gammaproteobacteria</taxon>
        <taxon>Nevskiales</taxon>
        <taxon>Nevskiaceae</taxon>
        <taxon>Sinimarinibacterium</taxon>
    </lineage>
</organism>
<evidence type="ECO:0000256" key="5">
    <source>
        <dbReference type="SAM" id="MobiDB-lite"/>
    </source>
</evidence>
<dbReference type="NCBIfam" id="TIGR01730">
    <property type="entry name" value="RND_mfp"/>
    <property type="match status" value="1"/>
</dbReference>
<dbReference type="Pfam" id="PF25954">
    <property type="entry name" value="Beta-barrel_RND_2"/>
    <property type="match status" value="1"/>
</dbReference>
<name>A0A318E800_9GAMM</name>
<proteinExistence type="inferred from homology"/>
<protein>
    <submittedName>
        <fullName evidence="9">HlyD family secretion protein</fullName>
    </submittedName>
</protein>
<feature type="region of interest" description="Disordered" evidence="5">
    <location>
        <begin position="401"/>
        <end position="425"/>
    </location>
</feature>
<dbReference type="GO" id="GO:0016020">
    <property type="term" value="C:membrane"/>
    <property type="evidence" value="ECO:0007669"/>
    <property type="project" value="InterPro"/>
</dbReference>
<comment type="similarity">
    <text evidence="2">Belongs to the membrane fusion protein (MFP) (TC 8.A.1) family.</text>
</comment>
<dbReference type="InterPro" id="IPR050465">
    <property type="entry name" value="UPF0194_transport"/>
</dbReference>
<evidence type="ECO:0000313" key="9">
    <source>
        <dbReference type="EMBL" id="PXV65199.1"/>
    </source>
</evidence>
<dbReference type="Proteomes" id="UP000248330">
    <property type="component" value="Unassembled WGS sequence"/>
</dbReference>
<comment type="subcellular location">
    <subcellularLocation>
        <location evidence="1">Cell envelope</location>
    </subcellularLocation>
</comment>
<dbReference type="AlphaFoldDB" id="A0A318E800"/>
<dbReference type="Gene3D" id="2.40.30.170">
    <property type="match status" value="1"/>
</dbReference>
<feature type="transmembrane region" description="Helical" evidence="6">
    <location>
        <begin position="21"/>
        <end position="38"/>
    </location>
</feature>
<accession>A0A318E800</accession>
<dbReference type="OrthoDB" id="9806939at2"/>
<dbReference type="InterPro" id="IPR058625">
    <property type="entry name" value="MdtA-like_BSH"/>
</dbReference>
<dbReference type="InterPro" id="IPR006143">
    <property type="entry name" value="RND_pump_MFP"/>
</dbReference>
<dbReference type="EMBL" id="QICN01000010">
    <property type="protein sequence ID" value="PXV65199.1"/>
    <property type="molecule type" value="Genomic_DNA"/>
</dbReference>
<evidence type="ECO:0000256" key="1">
    <source>
        <dbReference type="ARBA" id="ARBA00004196"/>
    </source>
</evidence>
<evidence type="ECO:0000256" key="6">
    <source>
        <dbReference type="SAM" id="Phobius"/>
    </source>
</evidence>
<dbReference type="Pfam" id="PF25917">
    <property type="entry name" value="BSH_RND"/>
    <property type="match status" value="1"/>
</dbReference>
<reference evidence="9 10" key="1">
    <citation type="submission" date="2018-04" db="EMBL/GenBank/DDBJ databases">
        <title>Genomic Encyclopedia of Type Strains, Phase IV (KMG-IV): sequencing the most valuable type-strain genomes for metagenomic binning, comparative biology and taxonomic classification.</title>
        <authorList>
            <person name="Goeker M."/>
        </authorList>
    </citation>
    <scope>NUCLEOTIDE SEQUENCE [LARGE SCALE GENOMIC DNA]</scope>
    <source>
        <strain evidence="9 10">DSM 104150</strain>
    </source>
</reference>
<evidence type="ECO:0000259" key="8">
    <source>
        <dbReference type="Pfam" id="PF25954"/>
    </source>
</evidence>
<comment type="caution">
    <text evidence="9">The sequence shown here is derived from an EMBL/GenBank/DDBJ whole genome shotgun (WGS) entry which is preliminary data.</text>
</comment>
<evidence type="ECO:0000256" key="4">
    <source>
        <dbReference type="SAM" id="Coils"/>
    </source>
</evidence>
<keyword evidence="3 4" id="KW-0175">Coiled coil</keyword>
<feature type="compositionally biased region" description="Basic and acidic residues" evidence="5">
    <location>
        <begin position="414"/>
        <end position="425"/>
    </location>
</feature>
<feature type="coiled-coil region" evidence="4">
    <location>
        <begin position="166"/>
        <end position="193"/>
    </location>
</feature>
<feature type="domain" description="CusB-like beta-barrel" evidence="8">
    <location>
        <begin position="239"/>
        <end position="313"/>
    </location>
</feature>
<dbReference type="GO" id="GO:0022857">
    <property type="term" value="F:transmembrane transporter activity"/>
    <property type="evidence" value="ECO:0007669"/>
    <property type="project" value="InterPro"/>
</dbReference>
<keyword evidence="6" id="KW-1133">Transmembrane helix</keyword>
<evidence type="ECO:0000259" key="7">
    <source>
        <dbReference type="Pfam" id="PF25917"/>
    </source>
</evidence>
<gene>
    <name evidence="9" type="ORF">C8D93_11017</name>
</gene>
<sequence length="425" mass="45369">MSTPDPIDILPPPRSAWRRRAPLLAALAVLAAAAFWWWQPDRSAAAPAYVTAEAERGAIVARVTATGTLSALVTVDVGSQVSGRIQALYADYNAQVTEGQVIAKIDPTLFETQVASARANVRAAEAGVLRATVQATDAQRQAQRADELFERKLIAQSERDTVRATAQAASADVAAAEGQLAQARAALAQAEANLHYTDIVSPTDGIVISRSVNVGQTVAASLQAPVLFQIAQDLRQMQVNTNVAEADVGRLGADMPVYFTVDAWPGERFAGHVRQIRHAPQVLQNVVTYDAVIDVDNADLRLKPGMTANVTFVVAERDDVLRIPNAALRFRPPATLQAPADDRDPRRVSTSARPAVDETAGTTTVWVLDDGQPRPRRIRTGITDGSYTEVLDGALQPGERVLTGVGGAGSGAATRRDGPPRMRML</sequence>
<keyword evidence="10" id="KW-1185">Reference proteome</keyword>
<dbReference type="Gene3D" id="2.40.50.100">
    <property type="match status" value="2"/>
</dbReference>
<feature type="domain" description="Multidrug resistance protein MdtA-like barrel-sandwich hybrid" evidence="7">
    <location>
        <begin position="74"/>
        <end position="226"/>
    </location>
</feature>
<feature type="region of interest" description="Disordered" evidence="5">
    <location>
        <begin position="333"/>
        <end position="356"/>
    </location>
</feature>
<keyword evidence="6" id="KW-0812">Transmembrane</keyword>
<dbReference type="GO" id="GO:0030313">
    <property type="term" value="C:cell envelope"/>
    <property type="evidence" value="ECO:0007669"/>
    <property type="project" value="UniProtKB-SubCell"/>
</dbReference>
<evidence type="ECO:0000256" key="2">
    <source>
        <dbReference type="ARBA" id="ARBA00009477"/>
    </source>
</evidence>
<dbReference type="FunFam" id="2.40.30.170:FF:000010">
    <property type="entry name" value="Efflux RND transporter periplasmic adaptor subunit"/>
    <property type="match status" value="1"/>
</dbReference>
<evidence type="ECO:0000313" key="10">
    <source>
        <dbReference type="Proteomes" id="UP000248330"/>
    </source>
</evidence>
<dbReference type="PANTHER" id="PTHR32347:SF14">
    <property type="entry name" value="EFFLUX SYSTEM COMPONENT YKNX-RELATED"/>
    <property type="match status" value="1"/>
</dbReference>
<dbReference type="PANTHER" id="PTHR32347">
    <property type="entry name" value="EFFLUX SYSTEM COMPONENT YKNX-RELATED"/>
    <property type="match status" value="1"/>
</dbReference>